<proteinExistence type="predicted"/>
<evidence type="ECO:0000313" key="2">
    <source>
        <dbReference type="WBParaSite" id="Gr19_v10_g16449.t1"/>
    </source>
</evidence>
<sequence length="75" mass="8824">MPEWRKMHEYVWAFYCDCPLNFVGQFCEVSQRPLIDVWPIIFRAQMAADVMSRHTGSLGAELRIFLLAMRVRMSA</sequence>
<dbReference type="WBParaSite" id="Gr19_v10_g16449.t1">
    <property type="protein sequence ID" value="Gr19_v10_g16449.t1"/>
    <property type="gene ID" value="Gr19_v10_g16449"/>
</dbReference>
<accession>A0A914HDV8</accession>
<dbReference type="AlphaFoldDB" id="A0A914HDV8"/>
<dbReference type="Proteomes" id="UP000887572">
    <property type="component" value="Unplaced"/>
</dbReference>
<name>A0A914HDV8_GLORO</name>
<organism evidence="1 2">
    <name type="scientific">Globodera rostochiensis</name>
    <name type="common">Golden nematode worm</name>
    <name type="synonym">Heterodera rostochiensis</name>
    <dbReference type="NCBI Taxonomy" id="31243"/>
    <lineage>
        <taxon>Eukaryota</taxon>
        <taxon>Metazoa</taxon>
        <taxon>Ecdysozoa</taxon>
        <taxon>Nematoda</taxon>
        <taxon>Chromadorea</taxon>
        <taxon>Rhabditida</taxon>
        <taxon>Tylenchina</taxon>
        <taxon>Tylenchomorpha</taxon>
        <taxon>Tylenchoidea</taxon>
        <taxon>Heteroderidae</taxon>
        <taxon>Heteroderinae</taxon>
        <taxon>Globodera</taxon>
    </lineage>
</organism>
<reference evidence="2" key="1">
    <citation type="submission" date="2022-11" db="UniProtKB">
        <authorList>
            <consortium name="WormBaseParasite"/>
        </authorList>
    </citation>
    <scope>IDENTIFICATION</scope>
</reference>
<protein>
    <submittedName>
        <fullName evidence="2">Uncharacterized protein</fullName>
    </submittedName>
</protein>
<keyword evidence="1" id="KW-1185">Reference proteome</keyword>
<evidence type="ECO:0000313" key="1">
    <source>
        <dbReference type="Proteomes" id="UP000887572"/>
    </source>
</evidence>